<dbReference type="InterPro" id="IPR009075">
    <property type="entry name" value="AcylCo_DH/oxidase_C"/>
</dbReference>
<keyword evidence="4" id="KW-0274">FAD</keyword>
<dbReference type="InterPro" id="IPR013786">
    <property type="entry name" value="AcylCoA_DH/ox_N"/>
</dbReference>
<dbReference type="Pfam" id="PF00441">
    <property type="entry name" value="Acyl-CoA_dh_1"/>
    <property type="match status" value="1"/>
</dbReference>
<dbReference type="PANTHER" id="PTHR48083">
    <property type="entry name" value="MEDIUM-CHAIN SPECIFIC ACYL-COA DEHYDROGENASE, MITOCHONDRIAL-RELATED"/>
    <property type="match status" value="1"/>
</dbReference>
<evidence type="ECO:0000256" key="5">
    <source>
        <dbReference type="ARBA" id="ARBA00023002"/>
    </source>
</evidence>
<dbReference type="GeneID" id="18809438"/>
<evidence type="ECO:0000313" key="7">
    <source>
        <dbReference type="EMBL" id="EGO27124.1"/>
    </source>
</evidence>
<dbReference type="InterPro" id="IPR037069">
    <property type="entry name" value="AcylCoA_DH/ox_N_sf"/>
</dbReference>
<dbReference type="Pfam" id="PF00173">
    <property type="entry name" value="Cyt-b5"/>
    <property type="match status" value="1"/>
</dbReference>
<name>F8NP39_SERL9</name>
<dbReference type="PROSITE" id="PS50255">
    <property type="entry name" value="CYTOCHROME_B5_2"/>
    <property type="match status" value="1"/>
</dbReference>
<dbReference type="Gene3D" id="1.20.140.10">
    <property type="entry name" value="Butyryl-CoA Dehydrogenase, subunit A, domain 3"/>
    <property type="match status" value="1"/>
</dbReference>
<evidence type="ECO:0000256" key="1">
    <source>
        <dbReference type="ARBA" id="ARBA00001974"/>
    </source>
</evidence>
<accession>F8NP39</accession>
<dbReference type="PANTHER" id="PTHR48083:SF28">
    <property type="entry name" value="ACYL-COA DEHYDROGENASE FAMILY PROTEIN (AFU_ORTHOLOGUE AFUA_6G10880)-RELATED"/>
    <property type="match status" value="1"/>
</dbReference>
<dbReference type="InterPro" id="IPR036400">
    <property type="entry name" value="Cyt_B5-like_heme/steroid_sf"/>
</dbReference>
<keyword evidence="3" id="KW-0285">Flavoprotein</keyword>
<dbReference type="GO" id="GO:0033539">
    <property type="term" value="P:fatty acid beta-oxidation using acyl-CoA dehydrogenase"/>
    <property type="evidence" value="ECO:0007669"/>
    <property type="project" value="TreeGrafter"/>
</dbReference>
<dbReference type="SUPFAM" id="SSF56645">
    <property type="entry name" value="Acyl-CoA dehydrogenase NM domain-like"/>
    <property type="match status" value="1"/>
</dbReference>
<evidence type="ECO:0000259" key="6">
    <source>
        <dbReference type="PROSITE" id="PS50255"/>
    </source>
</evidence>
<organism>
    <name type="scientific">Serpula lacrymans var. lacrymans (strain S7.9)</name>
    <name type="common">Dry rot fungus</name>
    <dbReference type="NCBI Taxonomy" id="578457"/>
    <lineage>
        <taxon>Eukaryota</taxon>
        <taxon>Fungi</taxon>
        <taxon>Dikarya</taxon>
        <taxon>Basidiomycota</taxon>
        <taxon>Agaricomycotina</taxon>
        <taxon>Agaricomycetes</taxon>
        <taxon>Agaricomycetidae</taxon>
        <taxon>Boletales</taxon>
        <taxon>Coniophorineae</taxon>
        <taxon>Serpulaceae</taxon>
        <taxon>Serpula</taxon>
    </lineage>
</organism>
<dbReference type="GO" id="GO:0005737">
    <property type="term" value="C:cytoplasm"/>
    <property type="evidence" value="ECO:0007669"/>
    <property type="project" value="TreeGrafter"/>
</dbReference>
<dbReference type="InterPro" id="IPR036250">
    <property type="entry name" value="AcylCo_DH-like_C"/>
</dbReference>
<dbReference type="InterPro" id="IPR001199">
    <property type="entry name" value="Cyt_B5-like_heme/steroid-bd"/>
</dbReference>
<dbReference type="Pfam" id="PF02771">
    <property type="entry name" value="Acyl-CoA_dh_N"/>
    <property type="match status" value="1"/>
</dbReference>
<dbReference type="InterPro" id="IPR006091">
    <property type="entry name" value="Acyl-CoA_Oxase/DH_mid-dom"/>
</dbReference>
<evidence type="ECO:0000256" key="2">
    <source>
        <dbReference type="ARBA" id="ARBA00009347"/>
    </source>
</evidence>
<dbReference type="InterPro" id="IPR050741">
    <property type="entry name" value="Acyl-CoA_dehydrogenase"/>
</dbReference>
<feature type="domain" description="Cytochrome b5 heme-binding" evidence="6">
    <location>
        <begin position="6"/>
        <end position="85"/>
    </location>
</feature>
<dbReference type="GO" id="GO:0050660">
    <property type="term" value="F:flavin adenine dinucleotide binding"/>
    <property type="evidence" value="ECO:0007669"/>
    <property type="project" value="InterPro"/>
</dbReference>
<dbReference type="OrthoDB" id="2588832at2759"/>
<dbReference type="InterPro" id="IPR006089">
    <property type="entry name" value="Acyl-CoA_DH_CS"/>
</dbReference>
<dbReference type="SUPFAM" id="SSF55856">
    <property type="entry name" value="Cytochrome b5-like heme/steroid binding domain"/>
    <property type="match status" value="1"/>
</dbReference>
<sequence>MSTKAMKEYTFEEVAKHDKEGDLWIVIDSKVYDLSRFADMHPGGANVLYTDVVAGKDATQVFFGLHRHEVLLKPQYARLQIGKIQGEEESIKALAPGELSQVPYAEPTWLSAGYSSPYYTDNHRKFQKAVRKFFVEVVHPEAVRCEDNGKKISQDVVDKLSELNFLAMRLGPGKHLKGRVLMGGLVKPEEYDYFHELILNTELARFGTRGFVDGLLNGGVIALPPLFNFGTPEQQAKFVPDALAGKKYLALAITEAFAGSDVGGVHTTAVRDGDDWIVNGTKKWITNGTFADYFTTLCKTEPGFTVLLIPRVEGVSTKPVKTAYSSTAGTAYVTFDKVRVPFANTLGKVGNGMSVILSNFNHERWMVTCTSLGAQRVVVEECLKWTNQRIAFGKPLNAQAVIRSKLANMIARVEASHNWVEAITYQMNNMSYNEQSDKLAGPIALMKQFVSRAGRETAEDATQLFGGRGITTTGMGKLIENYHRTSPYDAILAGAEDVLGDLGVRQAMKKMPRNARL</sequence>
<comment type="similarity">
    <text evidence="2">Belongs to the acyl-CoA dehydrogenase family.</text>
</comment>
<gene>
    <name evidence="7" type="ORF">SERLADRAFT_354576</name>
</gene>
<evidence type="ECO:0000256" key="4">
    <source>
        <dbReference type="ARBA" id="ARBA00022827"/>
    </source>
</evidence>
<dbReference type="InterPro" id="IPR009100">
    <property type="entry name" value="AcylCoA_DH/oxidase_NM_dom_sf"/>
</dbReference>
<reference evidence="7" key="1">
    <citation type="submission" date="2011-04" db="EMBL/GenBank/DDBJ databases">
        <title>Evolution of plant cell wall degrading machinery underlies the functional diversity of forest fungi.</title>
        <authorList>
            <consortium name="US DOE Joint Genome Institute (JGI-PGF)"/>
            <person name="Eastwood D.C."/>
            <person name="Floudas D."/>
            <person name="Binder M."/>
            <person name="Majcherczyk A."/>
            <person name="Schneider P."/>
            <person name="Aerts A."/>
            <person name="Asiegbu F.O."/>
            <person name="Baker S.E."/>
            <person name="Barry K."/>
            <person name="Bendiksby M."/>
            <person name="Blumentritt M."/>
            <person name="Coutinho P.M."/>
            <person name="Cullen D."/>
            <person name="Cullen D."/>
            <person name="Gathman A."/>
            <person name="Goodell B."/>
            <person name="Henrissat B."/>
            <person name="Ihrmark K."/>
            <person name="Kauserud H."/>
            <person name="Kohler A."/>
            <person name="LaButti K."/>
            <person name="Lapidus A."/>
            <person name="Lavin J.L."/>
            <person name="Lee Y.-H."/>
            <person name="Lindquist E."/>
            <person name="Lilly W."/>
            <person name="Lucas S."/>
            <person name="Morin E."/>
            <person name="Murat C."/>
            <person name="Oguiza J.A."/>
            <person name="Park J."/>
            <person name="Pisabarro A.G."/>
            <person name="Riley R."/>
            <person name="Rosling A."/>
            <person name="Salamov A."/>
            <person name="Schmidt O."/>
            <person name="Schmutz J."/>
            <person name="Skrede I."/>
            <person name="Stenlid J."/>
            <person name="Wiebenga A."/>
            <person name="Xie X."/>
            <person name="Kues U."/>
            <person name="Hibbett D.S."/>
            <person name="Hoffmeister D."/>
            <person name="Hogberg N."/>
            <person name="Martin F."/>
            <person name="Grigoriev I.V."/>
            <person name="Watkinson S.C."/>
        </authorList>
    </citation>
    <scope>NUCLEOTIDE SEQUENCE</scope>
    <source>
        <strain evidence="7">S7.9</strain>
    </source>
</reference>
<dbReference type="SMART" id="SM01117">
    <property type="entry name" value="Cyt-b5"/>
    <property type="match status" value="1"/>
</dbReference>
<dbReference type="AlphaFoldDB" id="F8NP39"/>
<dbReference type="Proteomes" id="UP000008064">
    <property type="component" value="Unassembled WGS sequence"/>
</dbReference>
<dbReference type="Gene3D" id="2.40.110.10">
    <property type="entry name" value="Butyryl-CoA Dehydrogenase, subunit A, domain 2"/>
    <property type="match status" value="1"/>
</dbReference>
<keyword evidence="5" id="KW-0560">Oxidoreductase</keyword>
<dbReference type="InterPro" id="IPR046373">
    <property type="entry name" value="Acyl-CoA_Oxase/DH_mid-dom_sf"/>
</dbReference>
<dbReference type="RefSeq" id="XP_007315215.1">
    <property type="nucleotide sequence ID" value="XM_007315153.1"/>
</dbReference>
<dbReference type="HOGENOM" id="CLU_018204_4_4_1"/>
<dbReference type="GO" id="GO:0003995">
    <property type="term" value="F:acyl-CoA dehydrogenase activity"/>
    <property type="evidence" value="ECO:0007669"/>
    <property type="project" value="InterPro"/>
</dbReference>
<dbReference type="EMBL" id="GL945431">
    <property type="protein sequence ID" value="EGO27124.1"/>
    <property type="molecule type" value="Genomic_DNA"/>
</dbReference>
<dbReference type="Gene3D" id="1.10.540.10">
    <property type="entry name" value="Acyl-CoA dehydrogenase/oxidase, N-terminal domain"/>
    <property type="match status" value="1"/>
</dbReference>
<dbReference type="SUPFAM" id="SSF47203">
    <property type="entry name" value="Acyl-CoA dehydrogenase C-terminal domain-like"/>
    <property type="match status" value="1"/>
</dbReference>
<proteinExistence type="inferred from homology"/>
<comment type="cofactor">
    <cofactor evidence="1">
        <name>FAD</name>
        <dbReference type="ChEBI" id="CHEBI:57692"/>
    </cofactor>
</comment>
<dbReference type="Gene3D" id="3.10.120.10">
    <property type="entry name" value="Cytochrome b5-like heme/steroid binding domain"/>
    <property type="match status" value="1"/>
</dbReference>
<dbReference type="Pfam" id="PF02770">
    <property type="entry name" value="Acyl-CoA_dh_M"/>
    <property type="match status" value="1"/>
</dbReference>
<dbReference type="KEGG" id="sla:SERLADRAFT_354576"/>
<protein>
    <recommendedName>
        <fullName evidence="6">Cytochrome b5 heme-binding domain-containing protein</fullName>
    </recommendedName>
</protein>
<dbReference type="PROSITE" id="PS00072">
    <property type="entry name" value="ACYL_COA_DH_1"/>
    <property type="match status" value="1"/>
</dbReference>
<evidence type="ECO:0000256" key="3">
    <source>
        <dbReference type="ARBA" id="ARBA00022630"/>
    </source>
</evidence>